<keyword evidence="2" id="KW-1185">Reference proteome</keyword>
<dbReference type="Proteomes" id="UP001500124">
    <property type="component" value="Unassembled WGS sequence"/>
</dbReference>
<dbReference type="NCBIfam" id="NF040464">
    <property type="entry name" value="SCO3374_fam"/>
    <property type="match status" value="1"/>
</dbReference>
<protein>
    <recommendedName>
        <fullName evidence="3">Proline-rich protein</fullName>
    </recommendedName>
</protein>
<dbReference type="EMBL" id="BAABKC010000077">
    <property type="protein sequence ID" value="GAA5067789.1"/>
    <property type="molecule type" value="Genomic_DNA"/>
</dbReference>
<proteinExistence type="predicted"/>
<organism evidence="1 2">
    <name type="scientific">Streptomyces similanensis</name>
    <dbReference type="NCBI Taxonomy" id="1274988"/>
    <lineage>
        <taxon>Bacteria</taxon>
        <taxon>Bacillati</taxon>
        <taxon>Actinomycetota</taxon>
        <taxon>Actinomycetes</taxon>
        <taxon>Kitasatosporales</taxon>
        <taxon>Streptomycetaceae</taxon>
        <taxon>Streptomyces</taxon>
    </lineage>
</organism>
<gene>
    <name evidence="1" type="ORF">GCM10023336_50480</name>
</gene>
<sequence>MRLTRTARPSPFDTIRVRRATQRDFRALRGVASGMVGSPSLPGTPTVPTVPAVPLSVPFQVPVPLPPPRRPLASEDRGRRRVRRWYEDGLGWATAPGAPVRLVLGDRFDVLDMPLAAGLAALRHLGPASPAAAQGDRMRLPVAVGGAEELPGLLEWLEWGALDLGLVGLGAGTLMDAPLPPGTPLVGGRGPRGAAVWVRPPVPGREVESSLPALSALGGAGDAPDLVRLVTTAATECHRLRLRGTATRRPVRL</sequence>
<evidence type="ECO:0008006" key="3">
    <source>
        <dbReference type="Google" id="ProtNLM"/>
    </source>
</evidence>
<evidence type="ECO:0000313" key="1">
    <source>
        <dbReference type="EMBL" id="GAA5067789.1"/>
    </source>
</evidence>
<comment type="caution">
    <text evidence="1">The sequence shown here is derived from an EMBL/GenBank/DDBJ whole genome shotgun (WGS) entry which is preliminary data.</text>
</comment>
<dbReference type="InterPro" id="IPR047919">
    <property type="entry name" value="SCO3374-like"/>
</dbReference>
<reference evidence="2" key="1">
    <citation type="journal article" date="2019" name="Int. J. Syst. Evol. Microbiol.">
        <title>The Global Catalogue of Microorganisms (GCM) 10K type strain sequencing project: providing services to taxonomists for standard genome sequencing and annotation.</title>
        <authorList>
            <consortium name="The Broad Institute Genomics Platform"/>
            <consortium name="The Broad Institute Genome Sequencing Center for Infectious Disease"/>
            <person name="Wu L."/>
            <person name="Ma J."/>
        </authorList>
    </citation>
    <scope>NUCLEOTIDE SEQUENCE [LARGE SCALE GENOMIC DNA]</scope>
    <source>
        <strain evidence="2">JCM 18410</strain>
    </source>
</reference>
<evidence type="ECO:0000313" key="2">
    <source>
        <dbReference type="Proteomes" id="UP001500124"/>
    </source>
</evidence>
<name>A0ABP9KXZ4_9ACTN</name>
<accession>A0ABP9KXZ4</accession>